<feature type="domain" description="AB hydrolase-1" evidence="3">
    <location>
        <begin position="50"/>
        <end position="208"/>
    </location>
</feature>
<dbReference type="InterPro" id="IPR000073">
    <property type="entry name" value="AB_hydrolase_1"/>
</dbReference>
<dbReference type="Pfam" id="PF00561">
    <property type="entry name" value="Abhydrolase_1"/>
    <property type="match status" value="1"/>
</dbReference>
<dbReference type="Proteomes" id="UP001288320">
    <property type="component" value="Unassembled WGS sequence"/>
</dbReference>
<keyword evidence="2 4" id="KW-0378">Hydrolase</keyword>
<dbReference type="GO" id="GO:0006508">
    <property type="term" value="P:proteolysis"/>
    <property type="evidence" value="ECO:0007669"/>
    <property type="project" value="InterPro"/>
</dbReference>
<dbReference type="RefSeq" id="WP_284883345.1">
    <property type="nucleotide sequence ID" value="NZ_JASOHK010000006.1"/>
</dbReference>
<evidence type="ECO:0000256" key="1">
    <source>
        <dbReference type="ARBA" id="ARBA00010088"/>
    </source>
</evidence>
<evidence type="ECO:0000313" key="4">
    <source>
        <dbReference type="EMBL" id="MDY5140607.1"/>
    </source>
</evidence>
<dbReference type="PANTHER" id="PTHR43248:SF2">
    <property type="entry name" value="PROLYL AMINOPEPTIDASE"/>
    <property type="match status" value="1"/>
</dbReference>
<dbReference type="AlphaFoldDB" id="A0AAW9HMD1"/>
<dbReference type="PRINTS" id="PR00793">
    <property type="entry name" value="PROAMNOPTASE"/>
</dbReference>
<dbReference type="EMBL" id="JAWNFV010000008">
    <property type="protein sequence ID" value="MDY5140607.1"/>
    <property type="molecule type" value="Genomic_DNA"/>
</dbReference>
<comment type="caution">
    <text evidence="4">The sequence shown here is derived from an EMBL/GenBank/DDBJ whole genome shotgun (WGS) entry which is preliminary data.</text>
</comment>
<accession>A0AAW9HMD1</accession>
<dbReference type="InterPro" id="IPR051601">
    <property type="entry name" value="Serine_prot/Carboxylest_S33"/>
</dbReference>
<dbReference type="GO" id="GO:0004177">
    <property type="term" value="F:aminopeptidase activity"/>
    <property type="evidence" value="ECO:0007669"/>
    <property type="project" value="UniProtKB-EC"/>
</dbReference>
<evidence type="ECO:0000313" key="5">
    <source>
        <dbReference type="Proteomes" id="UP001288320"/>
    </source>
</evidence>
<dbReference type="InterPro" id="IPR029058">
    <property type="entry name" value="AB_hydrolase_fold"/>
</dbReference>
<protein>
    <submittedName>
        <fullName evidence="4">Alpha/beta fold hydrolase</fullName>
    </submittedName>
</protein>
<sequence length="417" mass="46842">MTTTTHYLEQLRLDELSLTVPLTADREDARTIDIFARIATRPGGESLPYLFYLQGGPGYEAWRPSLSPLEPSWLNVALERYRVVFVDERGTGRSTPVGEDILSTGSAAEVAEYLSHLRADGIVRDCEALRRELGVEKINLLGQSFGGFTTVHYLSVAPEHIDQAFLTGGLTAVRHSADHVYSLTWEKMREHSAEYYRRFPAHRDRVRELVDLAGSGSIELPTGEIVSPSRLRSLGHLLGSDNGWRELYYLLEKDPASTAFRYDLAAAMPFDGRNPLYYVLHESSYADGVVTDWSAERTQPEDFRTDTSLLYGEHVWAEWADTVPAFQPWKDVVEKLATWEWPQLYFPDALRESGARGAAAVYVNDAYVPLEFSLETGALLPGIHRYVTSTHEHSGLRSSNGAVLRTLFELADGTRLR</sequence>
<name>A0AAW9HMD1_9ACTO</name>
<evidence type="ECO:0000259" key="3">
    <source>
        <dbReference type="Pfam" id="PF00561"/>
    </source>
</evidence>
<proteinExistence type="inferred from homology"/>
<dbReference type="PANTHER" id="PTHR43248">
    <property type="entry name" value="2-SUCCINYL-6-HYDROXY-2,4-CYCLOHEXADIENE-1-CARBOXYLATE SYNTHASE"/>
    <property type="match status" value="1"/>
</dbReference>
<comment type="similarity">
    <text evidence="1">Belongs to the peptidase S33 family.</text>
</comment>
<gene>
    <name evidence="4" type="ORF">R6G74_04690</name>
</gene>
<evidence type="ECO:0000256" key="2">
    <source>
        <dbReference type="ARBA" id="ARBA00022801"/>
    </source>
</evidence>
<dbReference type="SUPFAM" id="SSF53474">
    <property type="entry name" value="alpha/beta-Hydrolases"/>
    <property type="match status" value="1"/>
</dbReference>
<dbReference type="Gene3D" id="3.40.50.1820">
    <property type="entry name" value="alpha/beta hydrolase"/>
    <property type="match status" value="1"/>
</dbReference>
<reference evidence="4" key="1">
    <citation type="submission" date="2023-10" db="EMBL/GenBank/DDBJ databases">
        <title>Whole Genome based description of the genera Actinobaculum and Actinotignum reveals a complex phylogenetic relationship within the species included in the genus Actinotignum.</title>
        <authorList>
            <person name="Jensen C.S."/>
            <person name="Dargis R."/>
            <person name="Kemp M."/>
            <person name="Christensen J.J."/>
        </authorList>
    </citation>
    <scope>NUCLEOTIDE SEQUENCE</scope>
    <source>
        <strain evidence="4">SLA_B245</strain>
    </source>
</reference>
<organism evidence="4 5">
    <name type="scientific">Actinotignum timonense</name>
    <dbReference type="NCBI Taxonomy" id="1870995"/>
    <lineage>
        <taxon>Bacteria</taxon>
        <taxon>Bacillati</taxon>
        <taxon>Actinomycetota</taxon>
        <taxon>Actinomycetes</taxon>
        <taxon>Actinomycetales</taxon>
        <taxon>Actinomycetaceae</taxon>
        <taxon>Actinotignum</taxon>
    </lineage>
</organism>
<dbReference type="InterPro" id="IPR002410">
    <property type="entry name" value="Peptidase_S33"/>
</dbReference>